<reference evidence="1" key="1">
    <citation type="journal article" date="2014" name="Front. Microbiol.">
        <title>High frequency of phylogenetically diverse reductive dehalogenase-homologous genes in deep subseafloor sedimentary metagenomes.</title>
        <authorList>
            <person name="Kawai M."/>
            <person name="Futagami T."/>
            <person name="Toyoda A."/>
            <person name="Takaki Y."/>
            <person name="Nishi S."/>
            <person name="Hori S."/>
            <person name="Arai W."/>
            <person name="Tsubouchi T."/>
            <person name="Morono Y."/>
            <person name="Uchiyama I."/>
            <person name="Ito T."/>
            <person name="Fujiyama A."/>
            <person name="Inagaki F."/>
            <person name="Takami H."/>
        </authorList>
    </citation>
    <scope>NUCLEOTIDE SEQUENCE</scope>
    <source>
        <strain evidence="1">Expedition CK06-06</strain>
    </source>
</reference>
<name>X1HRD9_9ZZZZ</name>
<organism evidence="1">
    <name type="scientific">marine sediment metagenome</name>
    <dbReference type="NCBI Taxonomy" id="412755"/>
    <lineage>
        <taxon>unclassified sequences</taxon>
        <taxon>metagenomes</taxon>
        <taxon>ecological metagenomes</taxon>
    </lineage>
</organism>
<accession>X1HRD9</accession>
<evidence type="ECO:0000313" key="1">
    <source>
        <dbReference type="EMBL" id="GAH56399.1"/>
    </source>
</evidence>
<comment type="caution">
    <text evidence="1">The sequence shown here is derived from an EMBL/GenBank/DDBJ whole genome shotgun (WGS) entry which is preliminary data.</text>
</comment>
<dbReference type="EMBL" id="BARU01022403">
    <property type="protein sequence ID" value="GAH56399.1"/>
    <property type="molecule type" value="Genomic_DNA"/>
</dbReference>
<dbReference type="AlphaFoldDB" id="X1HRD9"/>
<sequence>MSDRQNLQEAVKALTKAKKENADKVSKAVAQVDTVRQVQTEQPYRQD</sequence>
<protein>
    <submittedName>
        <fullName evidence="1">Uncharacterized protein</fullName>
    </submittedName>
</protein>
<gene>
    <name evidence="1" type="ORF">S03H2_36497</name>
</gene>
<proteinExistence type="predicted"/>